<evidence type="ECO:0000256" key="2">
    <source>
        <dbReference type="ARBA" id="ARBA00022679"/>
    </source>
</evidence>
<dbReference type="GO" id="GO:0005829">
    <property type="term" value="C:cytosol"/>
    <property type="evidence" value="ECO:0007669"/>
    <property type="project" value="TreeGrafter"/>
</dbReference>
<accession>A0A9P5H4V0</accession>
<dbReference type="FunFam" id="3.40.50.10440:FF:000001">
    <property type="entry name" value="Dihydroxyacetone kinase, DhaK subunit"/>
    <property type="match status" value="1"/>
</dbReference>
<dbReference type="Gene3D" id="3.40.50.10440">
    <property type="entry name" value="Dihydroxyacetone kinase, domain 1"/>
    <property type="match status" value="1"/>
</dbReference>
<dbReference type="GO" id="GO:0004371">
    <property type="term" value="F:glycerone kinase activity"/>
    <property type="evidence" value="ECO:0007669"/>
    <property type="project" value="InterPro"/>
</dbReference>
<dbReference type="SUPFAM" id="SSF82549">
    <property type="entry name" value="DAK1/DegV-like"/>
    <property type="match status" value="1"/>
</dbReference>
<protein>
    <recommendedName>
        <fullName evidence="6">DhaK domain-containing protein</fullName>
    </recommendedName>
</protein>
<proteinExistence type="inferred from homology"/>
<dbReference type="FunFam" id="3.30.1180.20:FF:000001">
    <property type="entry name" value="Dihydroxyacetone kinase 1"/>
    <property type="match status" value="1"/>
</dbReference>
<keyword evidence="4" id="KW-0418">Kinase</keyword>
<comment type="similarity">
    <text evidence="1">Belongs to the dihydroxyacetone kinase (DAK) family.</text>
</comment>
<dbReference type="InterPro" id="IPR004006">
    <property type="entry name" value="DhaK_dom"/>
</dbReference>
<keyword evidence="2" id="KW-0808">Transferase</keyword>
<name>A0A9P5H4V0_9HYPO</name>
<gene>
    <name evidence="7" type="ORF">G7Z17_g7867</name>
</gene>
<evidence type="ECO:0000256" key="3">
    <source>
        <dbReference type="ARBA" id="ARBA00022741"/>
    </source>
</evidence>
<evidence type="ECO:0000256" key="5">
    <source>
        <dbReference type="ARBA" id="ARBA00022840"/>
    </source>
</evidence>
<dbReference type="EMBL" id="JAANBB010000184">
    <property type="protein sequence ID" value="KAF7547252.1"/>
    <property type="molecule type" value="Genomic_DNA"/>
</dbReference>
<evidence type="ECO:0000256" key="1">
    <source>
        <dbReference type="ARBA" id="ARBA00008757"/>
    </source>
</evidence>
<dbReference type="OrthoDB" id="1724672at2759"/>
<dbReference type="GO" id="GO:0005524">
    <property type="term" value="F:ATP binding"/>
    <property type="evidence" value="ECO:0007669"/>
    <property type="project" value="UniProtKB-KW"/>
</dbReference>
<feature type="domain" description="DhaK" evidence="6">
    <location>
        <begin position="12"/>
        <end position="351"/>
    </location>
</feature>
<evidence type="ECO:0000259" key="6">
    <source>
        <dbReference type="PROSITE" id="PS51481"/>
    </source>
</evidence>
<dbReference type="GO" id="GO:0019563">
    <property type="term" value="P:glycerol catabolic process"/>
    <property type="evidence" value="ECO:0007669"/>
    <property type="project" value="TreeGrafter"/>
</dbReference>
<evidence type="ECO:0000313" key="7">
    <source>
        <dbReference type="EMBL" id="KAF7547252.1"/>
    </source>
</evidence>
<dbReference type="InterPro" id="IPR050861">
    <property type="entry name" value="Dihydroxyacetone_Kinase"/>
</dbReference>
<sequence>MSSQRISSFVANGDVALRSAVQGFVALHPSLLLNVEQKVIYRNDPDRLGRVAVLSGGGAGHEPAHAGFVGNQMLDAAVCGAVFASPNAKQIEAGLRAIRSPRGILIVVKNYTGDKLNFTLASERFNISTGVPVKLVIVADDVSIGRSKSALVGRRGLAGTVLVSKISGAASASGLDLDAVATAANFVIANMGTIGVGLDGCDLPGQPHQSRVADDELELGIGIHNEPGSKRIQPRPSLTDLVKEMLANILGEDPERNYLESPPRPEHHDVVLLINNLGSLSNLEIVAITGEVVSRLHTDYDLKPTRVYAGTLLSALNGPGFSITLLSLPKDNSLSAKVLEWLDAPTDAIGWPCAITSTAWAGQAPVSTNAELAEQEQVVSLNIPAVPC</sequence>
<dbReference type="Gene3D" id="3.30.1180.20">
    <property type="entry name" value="Dihydroxyacetone kinase, domain 2"/>
    <property type="match status" value="1"/>
</dbReference>
<dbReference type="Proteomes" id="UP000722485">
    <property type="component" value="Unassembled WGS sequence"/>
</dbReference>
<dbReference type="PANTHER" id="PTHR28629">
    <property type="entry name" value="TRIOKINASE/FMN CYCLASE"/>
    <property type="match status" value="1"/>
</dbReference>
<dbReference type="PANTHER" id="PTHR28629:SF14">
    <property type="entry name" value="DIHYDROXYACETONE KINASE 1"/>
    <property type="match status" value="1"/>
</dbReference>
<dbReference type="PROSITE" id="PS51481">
    <property type="entry name" value="DHAK"/>
    <property type="match status" value="1"/>
</dbReference>
<reference evidence="7" key="1">
    <citation type="submission" date="2020-03" db="EMBL/GenBank/DDBJ databases">
        <title>Draft Genome Sequence of Cylindrodendrum hubeiense.</title>
        <authorList>
            <person name="Buettner E."/>
            <person name="Kellner H."/>
        </authorList>
    </citation>
    <scope>NUCLEOTIDE SEQUENCE</scope>
    <source>
        <strain evidence="7">IHI 201604</strain>
    </source>
</reference>
<dbReference type="Pfam" id="PF02733">
    <property type="entry name" value="Dak1"/>
    <property type="match status" value="1"/>
</dbReference>
<keyword evidence="3" id="KW-0547">Nucleotide-binding</keyword>
<organism evidence="7 8">
    <name type="scientific">Cylindrodendrum hubeiense</name>
    <dbReference type="NCBI Taxonomy" id="595255"/>
    <lineage>
        <taxon>Eukaryota</taxon>
        <taxon>Fungi</taxon>
        <taxon>Dikarya</taxon>
        <taxon>Ascomycota</taxon>
        <taxon>Pezizomycotina</taxon>
        <taxon>Sordariomycetes</taxon>
        <taxon>Hypocreomycetidae</taxon>
        <taxon>Hypocreales</taxon>
        <taxon>Nectriaceae</taxon>
        <taxon>Cylindrodendrum</taxon>
    </lineage>
</organism>
<comment type="caution">
    <text evidence="7">The sequence shown here is derived from an EMBL/GenBank/DDBJ whole genome shotgun (WGS) entry which is preliminary data.</text>
</comment>
<keyword evidence="8" id="KW-1185">Reference proteome</keyword>
<evidence type="ECO:0000313" key="8">
    <source>
        <dbReference type="Proteomes" id="UP000722485"/>
    </source>
</evidence>
<keyword evidence="5" id="KW-0067">ATP-binding</keyword>
<dbReference type="AlphaFoldDB" id="A0A9P5H4V0"/>
<evidence type="ECO:0000256" key="4">
    <source>
        <dbReference type="ARBA" id="ARBA00022777"/>
    </source>
</evidence>